<dbReference type="Pfam" id="PF07695">
    <property type="entry name" value="7TMR-DISM_7TM"/>
    <property type="match status" value="1"/>
</dbReference>
<comment type="caution">
    <text evidence="8">The sequence shown here is derived from an EMBL/GenBank/DDBJ whole genome shotgun (WGS) entry which is preliminary data.</text>
</comment>
<dbReference type="InterPro" id="IPR036890">
    <property type="entry name" value="HATPase_C_sf"/>
</dbReference>
<dbReference type="InterPro" id="IPR011623">
    <property type="entry name" value="7TMR_DISM_rcpt_extracell_dom1"/>
</dbReference>
<evidence type="ECO:0000256" key="1">
    <source>
        <dbReference type="ARBA" id="ARBA00000085"/>
    </source>
</evidence>
<keyword evidence="8" id="KW-0547">Nucleotide-binding</keyword>
<dbReference type="Pfam" id="PF02518">
    <property type="entry name" value="HATPase_c"/>
    <property type="match status" value="1"/>
</dbReference>
<dbReference type="InterPro" id="IPR050482">
    <property type="entry name" value="Sensor_HK_TwoCompSys"/>
</dbReference>
<keyword evidence="4" id="KW-0418">Kinase</keyword>
<feature type="transmembrane region" description="Helical" evidence="6">
    <location>
        <begin position="203"/>
        <end position="220"/>
    </location>
</feature>
<dbReference type="GO" id="GO:0005524">
    <property type="term" value="F:ATP binding"/>
    <property type="evidence" value="ECO:0007669"/>
    <property type="project" value="UniProtKB-KW"/>
</dbReference>
<keyword evidence="8" id="KW-0067">ATP-binding</keyword>
<dbReference type="Gene3D" id="3.30.565.10">
    <property type="entry name" value="Histidine kinase-like ATPase, C-terminal domain"/>
    <property type="match status" value="1"/>
</dbReference>
<evidence type="ECO:0000256" key="4">
    <source>
        <dbReference type="ARBA" id="ARBA00022777"/>
    </source>
</evidence>
<dbReference type="InterPro" id="IPR005467">
    <property type="entry name" value="His_kinase_dom"/>
</dbReference>
<comment type="catalytic activity">
    <reaction evidence="1">
        <text>ATP + protein L-histidine = ADP + protein N-phospho-L-histidine.</text>
        <dbReference type="EC" id="2.7.13.3"/>
    </reaction>
</comment>
<keyword evidence="6" id="KW-1133">Transmembrane helix</keyword>
<evidence type="ECO:0000256" key="3">
    <source>
        <dbReference type="ARBA" id="ARBA00022679"/>
    </source>
</evidence>
<gene>
    <name evidence="8" type="ORF">ACFOSX_03435</name>
</gene>
<feature type="transmembrane region" description="Helical" evidence="6">
    <location>
        <begin position="363"/>
        <end position="381"/>
    </location>
</feature>
<dbReference type="PANTHER" id="PTHR24421">
    <property type="entry name" value="NITRATE/NITRITE SENSOR PROTEIN NARX-RELATED"/>
    <property type="match status" value="1"/>
</dbReference>
<feature type="transmembrane region" description="Helical" evidence="6">
    <location>
        <begin position="232"/>
        <end position="256"/>
    </location>
</feature>
<feature type="transmembrane region" description="Helical" evidence="6">
    <location>
        <begin position="268"/>
        <end position="288"/>
    </location>
</feature>
<feature type="transmembrane region" description="Helical" evidence="6">
    <location>
        <begin position="300"/>
        <end position="319"/>
    </location>
</feature>
<evidence type="ECO:0000313" key="9">
    <source>
        <dbReference type="Proteomes" id="UP001595812"/>
    </source>
</evidence>
<keyword evidence="6" id="KW-0472">Membrane</keyword>
<accession>A0ABV8AEZ3</accession>
<dbReference type="PANTHER" id="PTHR24421:SF10">
    <property type="entry name" value="NITRATE_NITRITE SENSOR PROTEIN NARQ"/>
    <property type="match status" value="1"/>
</dbReference>
<evidence type="ECO:0000256" key="2">
    <source>
        <dbReference type="ARBA" id="ARBA00012438"/>
    </source>
</evidence>
<feature type="domain" description="Histidine kinase" evidence="7">
    <location>
        <begin position="515"/>
        <end position="605"/>
    </location>
</feature>
<evidence type="ECO:0000256" key="6">
    <source>
        <dbReference type="SAM" id="Phobius"/>
    </source>
</evidence>
<dbReference type="EMBL" id="JBHSAT010000004">
    <property type="protein sequence ID" value="MFC3876274.1"/>
    <property type="molecule type" value="Genomic_DNA"/>
</dbReference>
<name>A0ABV8AEZ3_9FLAO</name>
<keyword evidence="3" id="KW-0808">Transferase</keyword>
<dbReference type="Proteomes" id="UP001595812">
    <property type="component" value="Unassembled WGS sequence"/>
</dbReference>
<organism evidence="8 9">
    <name type="scientific">Winogradskyella maritima</name>
    <dbReference type="NCBI Taxonomy" id="1517766"/>
    <lineage>
        <taxon>Bacteria</taxon>
        <taxon>Pseudomonadati</taxon>
        <taxon>Bacteroidota</taxon>
        <taxon>Flavobacteriia</taxon>
        <taxon>Flavobacteriales</taxon>
        <taxon>Flavobacteriaceae</taxon>
        <taxon>Winogradskyella</taxon>
    </lineage>
</organism>
<protein>
    <recommendedName>
        <fullName evidence="2">histidine kinase</fullName>
        <ecNumber evidence="2">2.7.13.3</ecNumber>
    </recommendedName>
</protein>
<evidence type="ECO:0000259" key="7">
    <source>
        <dbReference type="PROSITE" id="PS50109"/>
    </source>
</evidence>
<dbReference type="SMART" id="SM00387">
    <property type="entry name" value="HATPase_c"/>
    <property type="match status" value="1"/>
</dbReference>
<proteinExistence type="predicted"/>
<dbReference type="SUPFAM" id="SSF55874">
    <property type="entry name" value="ATPase domain of HSP90 chaperone/DNA topoisomerase II/histidine kinase"/>
    <property type="match status" value="1"/>
</dbReference>
<evidence type="ECO:0000256" key="5">
    <source>
        <dbReference type="ARBA" id="ARBA00023012"/>
    </source>
</evidence>
<dbReference type="RefSeq" id="WP_386097039.1">
    <property type="nucleotide sequence ID" value="NZ_JBHSAT010000004.1"/>
</dbReference>
<keyword evidence="9" id="KW-1185">Reference proteome</keyword>
<sequence length="607" mass="71068">MKRLLFLNLLLLCVYSCSKKSIDDYDIQQHAFLLNSKEEITDKDVAFRLLKDGKFNISTGKKVYHSFEKNKTVWLYIKLPKELENTHYFTIWHQYFNSSQAFMIEKDSLIDLYRYNRYERNFNDHINFRLPTWRIEKGTNLGLLIKLNNSVSLFTFKFLFLGEYQFVEFLKQDAYTTSSLTMFLMILLAINLLIFFNENRQSYFWYGLLILCSIIDLLAYKDVGAKYFWGNTYFFVVYFKSLIQVIGITSLVLFLLKFYGKKKMPNYVVLSLKTVIVINCSLIVLFMVTYFDFEVNNLKVYTWIILSLELIFLVVMHILLSFKNRVPKYLTLAFIAPLFIYQLRNFYNPSVDMSISYGLLIDSAQYVATSIELFIITYYILSEILRKKKLAEVLQVQNLQLQSDFSNKTLLIQQQERNTMLNNVHDTFGGYLEAIRLRLNQKTQRSSEKIEEIITMFYKDYRTLLNNLYAPKINAENLNANLTELSEKLSAITDIDINSNFAIENKKLPQPFSYQIYLIISELLTNAIKHAQATEISLLMQNTNSTEIEISVRDNGVGFEIKEKRSNSYGLSGIKKRVHNLNGEFEISSSKKTGTLVTIKIPIDEVD</sequence>
<dbReference type="EC" id="2.7.13.3" evidence="2"/>
<keyword evidence="5" id="KW-0902">Two-component regulatory system</keyword>
<feature type="transmembrane region" description="Helical" evidence="6">
    <location>
        <begin position="174"/>
        <end position="196"/>
    </location>
</feature>
<dbReference type="InterPro" id="IPR003594">
    <property type="entry name" value="HATPase_dom"/>
</dbReference>
<evidence type="ECO:0000313" key="8">
    <source>
        <dbReference type="EMBL" id="MFC3876274.1"/>
    </source>
</evidence>
<reference evidence="9" key="1">
    <citation type="journal article" date="2019" name="Int. J. Syst. Evol. Microbiol.">
        <title>The Global Catalogue of Microorganisms (GCM) 10K type strain sequencing project: providing services to taxonomists for standard genome sequencing and annotation.</title>
        <authorList>
            <consortium name="The Broad Institute Genomics Platform"/>
            <consortium name="The Broad Institute Genome Sequencing Center for Infectious Disease"/>
            <person name="Wu L."/>
            <person name="Ma J."/>
        </authorList>
    </citation>
    <scope>NUCLEOTIDE SEQUENCE [LARGE SCALE GENOMIC DNA]</scope>
    <source>
        <strain evidence="9">CECT 8979</strain>
    </source>
</reference>
<feature type="transmembrane region" description="Helical" evidence="6">
    <location>
        <begin position="326"/>
        <end position="343"/>
    </location>
</feature>
<dbReference type="PROSITE" id="PS50109">
    <property type="entry name" value="HIS_KIN"/>
    <property type="match status" value="1"/>
</dbReference>
<keyword evidence="6" id="KW-0812">Transmembrane</keyword>
<dbReference type="CDD" id="cd16917">
    <property type="entry name" value="HATPase_UhpB-NarQ-NarX-like"/>
    <property type="match status" value="1"/>
</dbReference>